<dbReference type="SUPFAM" id="SSF52540">
    <property type="entry name" value="P-loop containing nucleoside triphosphate hydrolases"/>
    <property type="match status" value="1"/>
</dbReference>
<keyword evidence="3 5" id="KW-0238">DNA-binding</keyword>
<dbReference type="SMART" id="SM01043">
    <property type="entry name" value="BTAD"/>
    <property type="match status" value="1"/>
</dbReference>
<dbReference type="Pfam" id="PF00486">
    <property type="entry name" value="Trans_reg_C"/>
    <property type="match status" value="1"/>
</dbReference>
<comment type="caution">
    <text evidence="7">The sequence shown here is derived from an EMBL/GenBank/DDBJ whole genome shotgun (WGS) entry which is preliminary data.</text>
</comment>
<dbReference type="SMART" id="SM00862">
    <property type="entry name" value="Trans_reg_C"/>
    <property type="match status" value="1"/>
</dbReference>
<dbReference type="PROSITE" id="PS51755">
    <property type="entry name" value="OMPR_PHOB"/>
    <property type="match status" value="1"/>
</dbReference>
<reference evidence="7" key="1">
    <citation type="submission" date="2022-08" db="EMBL/GenBank/DDBJ databases">
        <authorList>
            <person name="Tistechok S."/>
            <person name="Samborskyy M."/>
            <person name="Roman I."/>
        </authorList>
    </citation>
    <scope>NUCLEOTIDE SEQUENCE</scope>
    <source>
        <strain evidence="7">DSM 103496</strain>
    </source>
</reference>
<feature type="DNA-binding region" description="OmpR/PhoB-type" evidence="5">
    <location>
        <begin position="1"/>
        <end position="94"/>
    </location>
</feature>
<dbReference type="PANTHER" id="PTHR35807:SF1">
    <property type="entry name" value="TRANSCRIPTIONAL REGULATOR REDD"/>
    <property type="match status" value="1"/>
</dbReference>
<protein>
    <submittedName>
        <fullName evidence="7">Tetratricopeptide repeat protein</fullName>
    </submittedName>
</protein>
<dbReference type="InterPro" id="IPR005158">
    <property type="entry name" value="BTAD"/>
</dbReference>
<feature type="domain" description="OmpR/PhoB-type" evidence="6">
    <location>
        <begin position="1"/>
        <end position="94"/>
    </location>
</feature>
<dbReference type="InterPro" id="IPR027417">
    <property type="entry name" value="P-loop_NTPase"/>
</dbReference>
<dbReference type="EMBL" id="JANYMP010000002">
    <property type="protein sequence ID" value="MCS7475939.1"/>
    <property type="molecule type" value="Genomic_DNA"/>
</dbReference>
<dbReference type="InterPro" id="IPR011990">
    <property type="entry name" value="TPR-like_helical_dom_sf"/>
</dbReference>
<dbReference type="RefSeq" id="WP_259621463.1">
    <property type="nucleotide sequence ID" value="NZ_JANYMP010000002.1"/>
</dbReference>
<dbReference type="InterPro" id="IPR016032">
    <property type="entry name" value="Sig_transdc_resp-reg_C-effctor"/>
</dbReference>
<dbReference type="SUPFAM" id="SSF48452">
    <property type="entry name" value="TPR-like"/>
    <property type="match status" value="3"/>
</dbReference>
<sequence length="966" mass="103860">MSWSFGVLGPLDVRCDGCAIEVAAPQQRRLLTGLLLSAGQVVSVESLLALLWEDEPPVSGRKVVQVYASQLRRLLAGRPGVELTGSRQGYRLDIPPGALDLDAFRDLVRRATATADPVAAGDLLRRALGLWRGTPVPDLRHTGRGGRLGEALEEERLGAVEYRVDADLRAARHRDLVPELTALVAEQPLRERLRGQLMLALHRSGRQAEALNAFAEGKRLLADELGLDPGQELRALHAAVLADDVPVEPVTPVVVRERHFAPRELPANPAVFVNRDREREVLLDLLARAEHEPVVGAVHGPGGRGKSALVLRVAHLAAELFPDGQLYVDLQGSTPGREPVEAAQVLQHFLRALGAPPLAIPADPAEAAALYRSMLADRRVLVVLDNAIDATQVIPLLPAGAGSAILVTSRRVLATLDGLHLALDPLPEHEAVALLGAVTGLVADDAGRLAAARVARSCGYLPLALRIAAARLRSRPDWTLASLADRLDDERHRLDELRFDDLAVRSSVRLSFEELVRDGSERGRVAAHAFRLLGLLALPTVRLPVAAALLGLDRIEAERAIDPLVDAGLVDVEAPGEYRMHDLLRLFAIEQAERDETAEERAAAVVRALTYYRDTVHEVQSTLRPLDVSHPAGAPERHGGIEGCLAWMTAETPNLLVAATQAATRPDGGVLALEIALVLQEHLWKQDLHAEIALTGRIGVTVAEHGLEPGAERLALVVRAFADQVAGRYGLARERYERALALSEDDPLGRARVLVSLGGLLTNYTGLPEEAVPHLDRALAILDEHGAPGAGVGTLHVLARAHHLAGRGATALSLAGHALDLAREHHAPHSIAICVADLGLLYGHLGDHDRALSLLDECMARAREVGNREDEWTTLLSRSEIRLRQGNPAAALADASASLAMTSRLGSAYGRAAGHRQTARALLAEGDVVTAAWHQRTARSLFGGVDVRLPAFFESFLGYRDPVLVD</sequence>
<gene>
    <name evidence="7" type="ORF">NZH93_03660</name>
</gene>
<dbReference type="Pfam" id="PF13424">
    <property type="entry name" value="TPR_12"/>
    <property type="match status" value="1"/>
</dbReference>
<proteinExistence type="inferred from homology"/>
<dbReference type="PRINTS" id="PR00364">
    <property type="entry name" value="DISEASERSIST"/>
</dbReference>
<dbReference type="SUPFAM" id="SSF46894">
    <property type="entry name" value="C-terminal effector domain of the bipartite response regulators"/>
    <property type="match status" value="1"/>
</dbReference>
<comment type="similarity">
    <text evidence="1">Belongs to the AfsR/DnrI/RedD regulatory family.</text>
</comment>
<accession>A0A9X2VGC5</accession>
<keyword evidence="8" id="KW-1185">Reference proteome</keyword>
<evidence type="ECO:0000256" key="1">
    <source>
        <dbReference type="ARBA" id="ARBA00005820"/>
    </source>
</evidence>
<evidence type="ECO:0000313" key="7">
    <source>
        <dbReference type="EMBL" id="MCS7475939.1"/>
    </source>
</evidence>
<keyword evidence="2" id="KW-0805">Transcription regulation</keyword>
<dbReference type="Gene3D" id="3.40.50.300">
    <property type="entry name" value="P-loop containing nucleotide triphosphate hydrolases"/>
    <property type="match status" value="1"/>
</dbReference>
<dbReference type="GO" id="GO:0000160">
    <property type="term" value="P:phosphorelay signal transduction system"/>
    <property type="evidence" value="ECO:0007669"/>
    <property type="project" value="InterPro"/>
</dbReference>
<dbReference type="Pfam" id="PF03704">
    <property type="entry name" value="BTAD"/>
    <property type="match status" value="1"/>
</dbReference>
<evidence type="ECO:0000259" key="6">
    <source>
        <dbReference type="PROSITE" id="PS51755"/>
    </source>
</evidence>
<dbReference type="CDD" id="cd15831">
    <property type="entry name" value="BTAD"/>
    <property type="match status" value="1"/>
</dbReference>
<dbReference type="PANTHER" id="PTHR35807">
    <property type="entry name" value="TRANSCRIPTIONAL REGULATOR REDD-RELATED"/>
    <property type="match status" value="1"/>
</dbReference>
<organism evidence="7 8">
    <name type="scientific">Umezawaea endophytica</name>
    <dbReference type="NCBI Taxonomy" id="1654476"/>
    <lineage>
        <taxon>Bacteria</taxon>
        <taxon>Bacillati</taxon>
        <taxon>Actinomycetota</taxon>
        <taxon>Actinomycetes</taxon>
        <taxon>Pseudonocardiales</taxon>
        <taxon>Pseudonocardiaceae</taxon>
        <taxon>Umezawaea</taxon>
    </lineage>
</organism>
<name>A0A9X2VGC5_9PSEU</name>
<dbReference type="AlphaFoldDB" id="A0A9X2VGC5"/>
<dbReference type="Proteomes" id="UP001141259">
    <property type="component" value="Unassembled WGS sequence"/>
</dbReference>
<evidence type="ECO:0000313" key="8">
    <source>
        <dbReference type="Proteomes" id="UP001141259"/>
    </source>
</evidence>
<dbReference type="Gene3D" id="1.25.40.10">
    <property type="entry name" value="Tetratricopeptide repeat domain"/>
    <property type="match status" value="2"/>
</dbReference>
<dbReference type="GO" id="GO:0003677">
    <property type="term" value="F:DNA binding"/>
    <property type="evidence" value="ECO:0007669"/>
    <property type="project" value="UniProtKB-UniRule"/>
</dbReference>
<dbReference type="InterPro" id="IPR001867">
    <property type="entry name" value="OmpR/PhoB-type_DNA-bd"/>
</dbReference>
<keyword evidence="4" id="KW-0804">Transcription</keyword>
<dbReference type="GO" id="GO:0006355">
    <property type="term" value="P:regulation of DNA-templated transcription"/>
    <property type="evidence" value="ECO:0007669"/>
    <property type="project" value="InterPro"/>
</dbReference>
<dbReference type="Gene3D" id="1.10.10.10">
    <property type="entry name" value="Winged helix-like DNA-binding domain superfamily/Winged helix DNA-binding domain"/>
    <property type="match status" value="1"/>
</dbReference>
<evidence type="ECO:0000256" key="4">
    <source>
        <dbReference type="ARBA" id="ARBA00023163"/>
    </source>
</evidence>
<dbReference type="InterPro" id="IPR036388">
    <property type="entry name" value="WH-like_DNA-bd_sf"/>
</dbReference>
<dbReference type="InterPro" id="IPR051677">
    <property type="entry name" value="AfsR-DnrI-RedD_regulator"/>
</dbReference>
<evidence type="ECO:0000256" key="3">
    <source>
        <dbReference type="ARBA" id="ARBA00023125"/>
    </source>
</evidence>
<evidence type="ECO:0000256" key="5">
    <source>
        <dbReference type="PROSITE-ProRule" id="PRU01091"/>
    </source>
</evidence>
<evidence type="ECO:0000256" key="2">
    <source>
        <dbReference type="ARBA" id="ARBA00023015"/>
    </source>
</evidence>